<dbReference type="Gene3D" id="3.40.50.10170">
    <property type="match status" value="1"/>
</dbReference>
<accession>A0AAW8TXU8</accession>
<dbReference type="PANTHER" id="PTHR33434:SF2">
    <property type="entry name" value="FATTY ACID-BINDING PROTEIN TM_1468"/>
    <property type="match status" value="1"/>
</dbReference>
<dbReference type="SUPFAM" id="SSF82549">
    <property type="entry name" value="DAK1/DegV-like"/>
    <property type="match status" value="1"/>
</dbReference>
<evidence type="ECO:0000256" key="1">
    <source>
        <dbReference type="ARBA" id="ARBA00003238"/>
    </source>
</evidence>
<keyword evidence="2" id="KW-0446">Lipid-binding</keyword>
<proteinExistence type="predicted"/>
<comment type="function">
    <text evidence="1">May bind long-chain fatty acids, such as palmitate, and may play a role in lipid transport or fatty acid metabolism.</text>
</comment>
<dbReference type="InterPro" id="IPR043168">
    <property type="entry name" value="DegV_C"/>
</dbReference>
<protein>
    <submittedName>
        <fullName evidence="3">DegV family protein</fullName>
    </submittedName>
</protein>
<evidence type="ECO:0000313" key="4">
    <source>
        <dbReference type="Proteomes" id="UP001256711"/>
    </source>
</evidence>
<reference evidence="3" key="1">
    <citation type="submission" date="2023-03" db="EMBL/GenBank/DDBJ databases">
        <authorList>
            <person name="Shen W."/>
            <person name="Cai J."/>
        </authorList>
    </citation>
    <scope>NUCLEOTIDE SEQUENCE</scope>
    <source>
        <strain evidence="3">B226-2</strain>
    </source>
</reference>
<dbReference type="GO" id="GO:0008289">
    <property type="term" value="F:lipid binding"/>
    <property type="evidence" value="ECO:0007669"/>
    <property type="project" value="UniProtKB-KW"/>
</dbReference>
<dbReference type="NCBIfam" id="TIGR00762">
    <property type="entry name" value="DegV"/>
    <property type="match status" value="1"/>
</dbReference>
<dbReference type="EMBL" id="JARQBJ010000005">
    <property type="protein sequence ID" value="MDT2811083.1"/>
    <property type="molecule type" value="Genomic_DNA"/>
</dbReference>
<dbReference type="RefSeq" id="WP_270597623.1">
    <property type="nucleotide sequence ID" value="NZ_JAQESC010000004.1"/>
</dbReference>
<comment type="caution">
    <text evidence="3">The sequence shown here is derived from an EMBL/GenBank/DDBJ whole genome shotgun (WGS) entry which is preliminary data.</text>
</comment>
<dbReference type="AlphaFoldDB" id="A0AAW8TXU8"/>
<dbReference type="PROSITE" id="PS51482">
    <property type="entry name" value="DEGV"/>
    <property type="match status" value="1"/>
</dbReference>
<dbReference type="InterPro" id="IPR050270">
    <property type="entry name" value="DegV_domain_contain"/>
</dbReference>
<gene>
    <name evidence="3" type="ORF">P7H43_11400</name>
</gene>
<dbReference type="InterPro" id="IPR003797">
    <property type="entry name" value="DegV"/>
</dbReference>
<sequence>MKLAVVTDSSAVLPEEIQNHPDLSVIPIPVIIDGQSYSEGQDLEADEFYAMLNTSKEFPKTSQPVLGEVLALYENLQKAGYDTIISIHLSAGISGFVGTLEAIKDGFPGLTIVPFDSKITSMPMGNMVKAALDMKDKGASLEEIKTRLAYIRDNVYAYLIVDDLNNLVRGGRLTNGAALLGGLLKIKPILTFVEGKIVLFEKIRSSKKAFTRAENIVGEKAAAIDQPVQFFVIHANNLPVALEEQAKLQAKYPEAQVTIGHFGPVIGTHLGEKAIGIAISPY</sequence>
<evidence type="ECO:0000313" key="3">
    <source>
        <dbReference type="EMBL" id="MDT2811083.1"/>
    </source>
</evidence>
<dbReference type="Gene3D" id="3.30.1180.10">
    <property type="match status" value="1"/>
</dbReference>
<dbReference type="Pfam" id="PF02645">
    <property type="entry name" value="DegV"/>
    <property type="match status" value="1"/>
</dbReference>
<dbReference type="PANTHER" id="PTHR33434">
    <property type="entry name" value="DEGV DOMAIN-CONTAINING PROTEIN DR_1986-RELATED"/>
    <property type="match status" value="1"/>
</dbReference>
<name>A0AAW8TXU8_9ENTE</name>
<evidence type="ECO:0000256" key="2">
    <source>
        <dbReference type="ARBA" id="ARBA00023121"/>
    </source>
</evidence>
<organism evidence="3 4">
    <name type="scientific">Enterococcus asini</name>
    <dbReference type="NCBI Taxonomy" id="57732"/>
    <lineage>
        <taxon>Bacteria</taxon>
        <taxon>Bacillati</taxon>
        <taxon>Bacillota</taxon>
        <taxon>Bacilli</taxon>
        <taxon>Lactobacillales</taxon>
        <taxon>Enterococcaceae</taxon>
        <taxon>Enterococcus</taxon>
    </lineage>
</organism>
<dbReference type="Proteomes" id="UP001256711">
    <property type="component" value="Unassembled WGS sequence"/>
</dbReference>